<protein>
    <recommendedName>
        <fullName evidence="8">Calcium-binding protein</fullName>
    </recommendedName>
</protein>
<dbReference type="GO" id="GO:0020037">
    <property type="term" value="F:heme binding"/>
    <property type="evidence" value="ECO:0007669"/>
    <property type="project" value="InterPro"/>
</dbReference>
<organism evidence="6 7">
    <name type="scientific">Pseudomonas cavernicola</name>
    <dbReference type="NCBI Taxonomy" id="2320866"/>
    <lineage>
        <taxon>Bacteria</taxon>
        <taxon>Pseudomonadati</taxon>
        <taxon>Pseudomonadota</taxon>
        <taxon>Gammaproteobacteria</taxon>
        <taxon>Pseudomonadales</taxon>
        <taxon>Pseudomonadaceae</taxon>
        <taxon>Pseudomonas</taxon>
    </lineage>
</organism>
<comment type="subcellular location">
    <subcellularLocation>
        <location evidence="1">Secreted</location>
    </subcellularLocation>
</comment>
<gene>
    <name evidence="6" type="ORF">D3879_25445</name>
</gene>
<keyword evidence="2" id="KW-0964">Secreted</keyword>
<dbReference type="Proteomes" id="UP000284021">
    <property type="component" value="Unassembled WGS sequence"/>
</dbReference>
<dbReference type="InterPro" id="IPR011049">
    <property type="entry name" value="Serralysin-like_metalloprot_C"/>
</dbReference>
<keyword evidence="3" id="KW-0106">Calcium</keyword>
<dbReference type="PROSITE" id="PS50292">
    <property type="entry name" value="PEROXIDASE_3"/>
    <property type="match status" value="1"/>
</dbReference>
<evidence type="ECO:0008006" key="8">
    <source>
        <dbReference type="Google" id="ProtNLM"/>
    </source>
</evidence>
<reference evidence="6 7" key="1">
    <citation type="submission" date="2018-09" db="EMBL/GenBank/DDBJ databases">
        <authorList>
            <person name="Zhu H."/>
        </authorList>
    </citation>
    <scope>NUCLEOTIDE SEQUENCE [LARGE SCALE GENOMIC DNA]</scope>
    <source>
        <strain evidence="6 7">K1S02-6</strain>
    </source>
</reference>
<dbReference type="GO" id="GO:0005509">
    <property type="term" value="F:calcium ion binding"/>
    <property type="evidence" value="ECO:0007669"/>
    <property type="project" value="InterPro"/>
</dbReference>
<evidence type="ECO:0000256" key="1">
    <source>
        <dbReference type="ARBA" id="ARBA00004613"/>
    </source>
</evidence>
<dbReference type="SUPFAM" id="SSF51120">
    <property type="entry name" value="beta-Roll"/>
    <property type="match status" value="1"/>
</dbReference>
<dbReference type="Gene3D" id="1.10.640.10">
    <property type="entry name" value="Haem peroxidase domain superfamily, animal type"/>
    <property type="match status" value="1"/>
</dbReference>
<name>A0A418X9J6_9PSED</name>
<keyword evidence="4" id="KW-0325">Glycoprotein</keyword>
<evidence type="ECO:0000313" key="6">
    <source>
        <dbReference type="EMBL" id="RJG09147.1"/>
    </source>
</evidence>
<comment type="caution">
    <text evidence="6">The sequence shown here is derived from an EMBL/GenBank/DDBJ whole genome shotgun (WGS) entry which is preliminary data.</text>
</comment>
<dbReference type="GO" id="GO:0004601">
    <property type="term" value="F:peroxidase activity"/>
    <property type="evidence" value="ECO:0007669"/>
    <property type="project" value="InterPro"/>
</dbReference>
<dbReference type="InterPro" id="IPR010255">
    <property type="entry name" value="Haem_peroxidase_sf"/>
</dbReference>
<dbReference type="InterPro" id="IPR037120">
    <property type="entry name" value="Haem_peroxidase_sf_animal"/>
</dbReference>
<dbReference type="PANTHER" id="PTHR11475">
    <property type="entry name" value="OXIDASE/PEROXIDASE"/>
    <property type="match status" value="1"/>
</dbReference>
<dbReference type="GO" id="GO:0006979">
    <property type="term" value="P:response to oxidative stress"/>
    <property type="evidence" value="ECO:0007669"/>
    <property type="project" value="InterPro"/>
</dbReference>
<dbReference type="Pfam" id="PF00353">
    <property type="entry name" value="HemolysinCabind"/>
    <property type="match status" value="1"/>
</dbReference>
<evidence type="ECO:0000256" key="4">
    <source>
        <dbReference type="ARBA" id="ARBA00023180"/>
    </source>
</evidence>
<evidence type="ECO:0000256" key="2">
    <source>
        <dbReference type="ARBA" id="ARBA00022525"/>
    </source>
</evidence>
<dbReference type="InterPro" id="IPR019791">
    <property type="entry name" value="Haem_peroxidase_animal"/>
</dbReference>
<keyword evidence="7" id="KW-1185">Reference proteome</keyword>
<dbReference type="AlphaFoldDB" id="A0A418X9J6"/>
<sequence length="237" mass="25740">MWFLNCALLIEETEMATLNKSDLDFILRQILLAEESTALGGGGSLASLIGSPLLSTGGWAGVEAGLNLVDFWIGGLAEKQMVFGGLLGSTFNFVFETQMEALQDGDRLYYLSRTAGLNFLTQLEENSFSELIMRNRPDVKHLPFDVFSTPTFTFEAGNLGTSGAILDDPGTLQNESQLLVRMPDGTIRYTGVEHIVMGGTEGADRMRASEGDDTLWGDGGNDLLQGDNGKTHFRTAR</sequence>
<dbReference type="GO" id="GO:0005576">
    <property type="term" value="C:extracellular region"/>
    <property type="evidence" value="ECO:0007669"/>
    <property type="project" value="UniProtKB-SubCell"/>
</dbReference>
<evidence type="ECO:0000256" key="3">
    <source>
        <dbReference type="ARBA" id="ARBA00022837"/>
    </source>
</evidence>
<evidence type="ECO:0000313" key="7">
    <source>
        <dbReference type="Proteomes" id="UP000284021"/>
    </source>
</evidence>
<proteinExistence type="predicted"/>
<feature type="region of interest" description="Disordered" evidence="5">
    <location>
        <begin position="204"/>
        <end position="237"/>
    </location>
</feature>
<dbReference type="InterPro" id="IPR001343">
    <property type="entry name" value="Hemolysn_Ca-bd"/>
</dbReference>
<dbReference type="Pfam" id="PF03098">
    <property type="entry name" value="An_peroxidase"/>
    <property type="match status" value="1"/>
</dbReference>
<dbReference type="SUPFAM" id="SSF48113">
    <property type="entry name" value="Heme-dependent peroxidases"/>
    <property type="match status" value="1"/>
</dbReference>
<evidence type="ECO:0000256" key="5">
    <source>
        <dbReference type="SAM" id="MobiDB-lite"/>
    </source>
</evidence>
<accession>A0A418X9J6</accession>
<dbReference type="EMBL" id="QYUR01000008">
    <property type="protein sequence ID" value="RJG09147.1"/>
    <property type="molecule type" value="Genomic_DNA"/>
</dbReference>
<dbReference type="PANTHER" id="PTHR11475:SF4">
    <property type="entry name" value="CHORION PEROXIDASE"/>
    <property type="match status" value="1"/>
</dbReference>